<feature type="chain" id="PRO_5039050089" evidence="6">
    <location>
        <begin position="21"/>
        <end position="455"/>
    </location>
</feature>
<evidence type="ECO:0000256" key="6">
    <source>
        <dbReference type="SAM" id="SignalP"/>
    </source>
</evidence>
<comment type="caution">
    <text evidence="7">The sequence shown here is derived from an EMBL/GenBank/DDBJ whole genome shotgun (WGS) entry which is preliminary data.</text>
</comment>
<keyword evidence="5" id="KW-0449">Lipoprotein</keyword>
<dbReference type="Gene3D" id="3.40.190.10">
    <property type="entry name" value="Periplasmic binding protein-like II"/>
    <property type="match status" value="1"/>
</dbReference>
<dbReference type="RefSeq" id="WP_168931694.1">
    <property type="nucleotide sequence ID" value="NZ_JABAFV010000021.1"/>
</dbReference>
<evidence type="ECO:0000313" key="7">
    <source>
        <dbReference type="EMBL" id="NME50561.1"/>
    </source>
</evidence>
<feature type="signal peptide" evidence="6">
    <location>
        <begin position="1"/>
        <end position="20"/>
    </location>
</feature>
<keyword evidence="1" id="KW-1003">Cell membrane</keyword>
<dbReference type="PANTHER" id="PTHR43649:SF33">
    <property type="entry name" value="POLYGALACTURONAN_RHAMNOGALACTURONAN-BINDING PROTEIN YTCQ"/>
    <property type="match status" value="1"/>
</dbReference>
<evidence type="ECO:0000256" key="5">
    <source>
        <dbReference type="ARBA" id="ARBA00023288"/>
    </source>
</evidence>
<dbReference type="SUPFAM" id="SSF53850">
    <property type="entry name" value="Periplasmic binding protein-like II"/>
    <property type="match status" value="1"/>
</dbReference>
<evidence type="ECO:0000313" key="8">
    <source>
        <dbReference type="Proteomes" id="UP000588071"/>
    </source>
</evidence>
<dbReference type="InterPro" id="IPR050490">
    <property type="entry name" value="Bact_solute-bd_prot1"/>
</dbReference>
<keyword evidence="3" id="KW-0472">Membrane</keyword>
<dbReference type="Pfam" id="PF01547">
    <property type="entry name" value="SBP_bac_1"/>
    <property type="match status" value="1"/>
</dbReference>
<dbReference type="EMBL" id="JABAFV010000021">
    <property type="protein sequence ID" value="NME50561.1"/>
    <property type="molecule type" value="Genomic_DNA"/>
</dbReference>
<accession>A0A7X9NPG0</accession>
<gene>
    <name evidence="7" type="ORF">HF857_10100</name>
</gene>
<evidence type="ECO:0000256" key="4">
    <source>
        <dbReference type="ARBA" id="ARBA00023139"/>
    </source>
</evidence>
<dbReference type="PANTHER" id="PTHR43649">
    <property type="entry name" value="ARABINOSE-BINDING PROTEIN-RELATED"/>
    <property type="match status" value="1"/>
</dbReference>
<evidence type="ECO:0000256" key="3">
    <source>
        <dbReference type="ARBA" id="ARBA00023136"/>
    </source>
</evidence>
<evidence type="ECO:0000256" key="2">
    <source>
        <dbReference type="ARBA" id="ARBA00022729"/>
    </source>
</evidence>
<dbReference type="InterPro" id="IPR006059">
    <property type="entry name" value="SBP"/>
</dbReference>
<dbReference type="Proteomes" id="UP000588071">
    <property type="component" value="Unassembled WGS sequence"/>
</dbReference>
<evidence type="ECO:0000256" key="1">
    <source>
        <dbReference type="ARBA" id="ARBA00022475"/>
    </source>
</evidence>
<keyword evidence="4" id="KW-0564">Palmitate</keyword>
<protein>
    <submittedName>
        <fullName evidence="7">Extracellular solute-binding protein</fullName>
    </submittedName>
</protein>
<dbReference type="AlphaFoldDB" id="A0A7X9NPG0"/>
<name>A0A7X9NPG0_9ENTE</name>
<sequence>MKKRKILSLLSLGAVALSLAACGGGQKKTDSSKSEKVNDKVSVEVWLTPQWKGVYSPDEDGADYDSFLKTAAEKYEKEHPNVDIKVQVIPSESRSDKLSVAIQTKTLPDIFFDSSFALSEYAHMGVISPLDDIIDKDTKKDIPKTIWNNVEIEGKTYFYPFSHNPGTLVYNAEMFKQAGLDKYIGGENEIVTWSQDDLTEILTALKQKLPDVSPFGLWAKNNQGDTWTMSYLRMEGNKFFGKDNKLVVNEKDGVSALTYLNDLRKKGLTTSGPESLTSNDVNAMFQNKQVAVSFTNAVLFSNIKNDMENGKVEKFDMRLANIPGKKQPTSFTYVTSSVAFNTGNKEKMAAAKDFIKFYSTDKELVKASRNSLPVRTSVINELKSELPYLPAYEKNAQYIINFSNNVPGYSELRNALFPQIQAVFTDASKPQEAMDEFVQQGNQILENNMKKSVIK</sequence>
<dbReference type="PROSITE" id="PS51257">
    <property type="entry name" value="PROKAR_LIPOPROTEIN"/>
    <property type="match status" value="1"/>
</dbReference>
<reference evidence="7 8" key="1">
    <citation type="submission" date="2020-04" db="EMBL/GenBank/DDBJ databases">
        <authorList>
            <person name="Hitch T.C.A."/>
            <person name="Wylensek D."/>
            <person name="Clavel T."/>
        </authorList>
    </citation>
    <scope>NUCLEOTIDE SEQUENCE [LARGE SCALE GENOMIC DNA]</scope>
    <source>
        <strain evidence="7 8">WCA-380-WT-3C</strain>
    </source>
</reference>
<organism evidence="7 8">
    <name type="scientific">Enterococcus cecorum</name>
    <dbReference type="NCBI Taxonomy" id="44008"/>
    <lineage>
        <taxon>Bacteria</taxon>
        <taxon>Bacillati</taxon>
        <taxon>Bacillota</taxon>
        <taxon>Bacilli</taxon>
        <taxon>Lactobacillales</taxon>
        <taxon>Enterococcaceae</taxon>
        <taxon>Enterococcus</taxon>
    </lineage>
</organism>
<proteinExistence type="predicted"/>
<keyword evidence="2 6" id="KW-0732">Signal</keyword>